<dbReference type="PROSITE" id="PS50910">
    <property type="entry name" value="HEPN"/>
    <property type="match status" value="1"/>
</dbReference>
<comment type="caution">
    <text evidence="2">The sequence shown here is derived from an EMBL/GenBank/DDBJ whole genome shotgun (WGS) entry which is preliminary data.</text>
</comment>
<name>A0ABU3Z2T2_9EURY</name>
<proteinExistence type="predicted"/>
<organism evidence="2 3">
    <name type="scientific">Methanoculleus nereidis</name>
    <dbReference type="NCBI Taxonomy" id="2735141"/>
    <lineage>
        <taxon>Archaea</taxon>
        <taxon>Methanobacteriati</taxon>
        <taxon>Methanobacteriota</taxon>
        <taxon>Stenosarchaea group</taxon>
        <taxon>Methanomicrobia</taxon>
        <taxon>Methanomicrobiales</taxon>
        <taxon>Methanomicrobiaceae</taxon>
        <taxon>Methanoculleus</taxon>
    </lineage>
</organism>
<sequence>MPERSADWMEQARRDLAMAGQARDTGFFEWACFISQQAAEKAIKAVYQKHGAVAWGHSVLDLLDGLRAAGREIPSDLFRIARGLDRLYIPARYPDGFSRGKPADYFTRMQTMQSVVRKGSLKTMGRGFPRLKSWGESALGIS</sequence>
<dbReference type="SMART" id="SM00748">
    <property type="entry name" value="HEPN"/>
    <property type="match status" value="1"/>
</dbReference>
<dbReference type="InterPro" id="IPR007842">
    <property type="entry name" value="HEPN_dom"/>
</dbReference>
<evidence type="ECO:0000313" key="3">
    <source>
        <dbReference type="Proteomes" id="UP001273768"/>
    </source>
</evidence>
<dbReference type="RefSeq" id="WP_317296302.1">
    <property type="nucleotide sequence ID" value="NZ_JABFFQ010000005.1"/>
</dbReference>
<keyword evidence="3" id="KW-1185">Reference proteome</keyword>
<dbReference type="SUPFAM" id="SSF81593">
    <property type="entry name" value="Nucleotidyltransferase substrate binding subunit/domain"/>
    <property type="match status" value="1"/>
</dbReference>
<accession>A0ABU3Z2T2</accession>
<evidence type="ECO:0000259" key="1">
    <source>
        <dbReference type="PROSITE" id="PS50910"/>
    </source>
</evidence>
<evidence type="ECO:0000313" key="2">
    <source>
        <dbReference type="EMBL" id="MDV4343117.1"/>
    </source>
</evidence>
<feature type="domain" description="HEPN" evidence="1">
    <location>
        <begin position="9"/>
        <end position="121"/>
    </location>
</feature>
<dbReference type="EMBL" id="JABFFQ010000005">
    <property type="protein sequence ID" value="MDV4343117.1"/>
    <property type="molecule type" value="Genomic_DNA"/>
</dbReference>
<gene>
    <name evidence="2" type="ORF">HL657_08050</name>
</gene>
<protein>
    <submittedName>
        <fullName evidence="2">HEPN domain-containing protein</fullName>
    </submittedName>
</protein>
<dbReference type="Pfam" id="PF05168">
    <property type="entry name" value="HEPN"/>
    <property type="match status" value="1"/>
</dbReference>
<reference evidence="2 3" key="1">
    <citation type="submission" date="2020-05" db="EMBL/GenBank/DDBJ databases">
        <title>Isolation and characterization of methanoarchaea from a cold seep at offshore SW Taiwan.</title>
        <authorList>
            <person name="Chen Y.-W."/>
            <person name="Chen S.-C."/>
            <person name="Lai M.-C."/>
        </authorList>
    </citation>
    <scope>NUCLEOTIDE SEQUENCE [LARGE SCALE GENOMIC DNA]</scope>
    <source>
        <strain evidence="2 3">YWC-01</strain>
    </source>
</reference>
<dbReference type="Proteomes" id="UP001273768">
    <property type="component" value="Unassembled WGS sequence"/>
</dbReference>
<dbReference type="Gene3D" id="1.20.120.330">
    <property type="entry name" value="Nucleotidyltransferases domain 2"/>
    <property type="match status" value="1"/>
</dbReference>